<keyword evidence="3" id="KW-0548">Nucleotidyltransferase</keyword>
<sequence length="407" mass="46161">MGDSWFKTRGYRHFDAPVSASYAATLCDPAFVAKHSWLPLLHYLKRVKRYKAKAGKTIYKDRPIMFASHRDTCILSKYAFDLSALLDRLYEKKGLSDHVIAYRKLGRANYDFAADAHRFAKEHQPCVVLCFDITGFFDNLDHATLKKSLKHLLGVKELPADWYAVFRHVTKFSKVDREALAAHPLFSKRLAMDSCGPIATIEEIRKSGIPITSNPNKFGIPQGTPISSAFSNLYMMDIDKLMVSACAKVGGLYRRYSDDILVICPPIHEAEITKILKSVIACHHLEIKDEKTERAMLGAGSDDVFQYLGFNLSKDDVSIRPSSLARQWRKARRAIKTTKRIGKEAVAAKSAEKIYTKRLRKRFTPVGARNFSKYARRAAGAFGSKSIVRQALRFERMADQEIRDIDK</sequence>
<evidence type="ECO:0000256" key="1">
    <source>
        <dbReference type="ARBA" id="ARBA00034120"/>
    </source>
</evidence>
<dbReference type="NCBIfam" id="NF041746">
    <property type="entry name" value="Drt2"/>
    <property type="match status" value="1"/>
</dbReference>
<dbReference type="Proteomes" id="UP000046122">
    <property type="component" value="Unassembled WGS sequence"/>
</dbReference>
<keyword evidence="3" id="KW-0808">Transferase</keyword>
<gene>
    <name evidence="3" type="ORF">MPL3365_180193</name>
</gene>
<accession>A0A090G021</accession>
<evidence type="ECO:0000313" key="3">
    <source>
        <dbReference type="EMBL" id="CDX53558.1"/>
    </source>
</evidence>
<dbReference type="SUPFAM" id="SSF56672">
    <property type="entry name" value="DNA/RNA polymerases"/>
    <property type="match status" value="1"/>
</dbReference>
<dbReference type="InterPro" id="IPR043502">
    <property type="entry name" value="DNA/RNA_pol_sf"/>
</dbReference>
<dbReference type="PANTHER" id="PTHR34047:SF8">
    <property type="entry name" value="PROTEIN YKFC"/>
    <property type="match status" value="1"/>
</dbReference>
<dbReference type="CDD" id="cd01651">
    <property type="entry name" value="RT_G2_intron"/>
    <property type="match status" value="1"/>
</dbReference>
<dbReference type="InterPro" id="IPR000477">
    <property type="entry name" value="RT_dom"/>
</dbReference>
<dbReference type="Pfam" id="PF00078">
    <property type="entry name" value="RVT_1"/>
    <property type="match status" value="1"/>
</dbReference>
<feature type="domain" description="Reverse transcriptase" evidence="2">
    <location>
        <begin position="1"/>
        <end position="312"/>
    </location>
</feature>
<dbReference type="GO" id="GO:0003964">
    <property type="term" value="F:RNA-directed DNA polymerase activity"/>
    <property type="evidence" value="ECO:0007669"/>
    <property type="project" value="UniProtKB-KW"/>
</dbReference>
<evidence type="ECO:0000313" key="4">
    <source>
        <dbReference type="Proteomes" id="UP000046122"/>
    </source>
</evidence>
<dbReference type="AlphaFoldDB" id="A0A090G021"/>
<comment type="similarity">
    <text evidence="1">Belongs to the bacterial reverse transcriptase family.</text>
</comment>
<reference evidence="3 4" key="1">
    <citation type="submission" date="2014-08" db="EMBL/GenBank/DDBJ databases">
        <authorList>
            <person name="Moulin Lionel"/>
        </authorList>
    </citation>
    <scope>NUCLEOTIDE SEQUENCE [LARGE SCALE GENOMIC DNA]</scope>
</reference>
<name>A0A090G021_MESPL</name>
<proteinExistence type="inferred from homology"/>
<dbReference type="EMBL" id="CCNE01000010">
    <property type="protein sequence ID" value="CDX53558.1"/>
    <property type="molecule type" value="Genomic_DNA"/>
</dbReference>
<dbReference type="PROSITE" id="PS50878">
    <property type="entry name" value="RT_POL"/>
    <property type="match status" value="1"/>
</dbReference>
<keyword evidence="3" id="KW-0695">RNA-directed DNA polymerase</keyword>
<protein>
    <submittedName>
        <fullName evidence="3">Putative Reverse transcriptase</fullName>
    </submittedName>
</protein>
<dbReference type="InterPro" id="IPR051083">
    <property type="entry name" value="GrpII_Intron_Splice-Mob/Def"/>
</dbReference>
<evidence type="ECO:0000259" key="2">
    <source>
        <dbReference type="PROSITE" id="PS50878"/>
    </source>
</evidence>
<dbReference type="PANTHER" id="PTHR34047">
    <property type="entry name" value="NUCLEAR INTRON MATURASE 1, MITOCHONDRIAL-RELATED"/>
    <property type="match status" value="1"/>
</dbReference>
<organism evidence="3 4">
    <name type="scientific">Mesorhizobium plurifarium</name>
    <dbReference type="NCBI Taxonomy" id="69974"/>
    <lineage>
        <taxon>Bacteria</taxon>
        <taxon>Pseudomonadati</taxon>
        <taxon>Pseudomonadota</taxon>
        <taxon>Alphaproteobacteria</taxon>
        <taxon>Hyphomicrobiales</taxon>
        <taxon>Phyllobacteriaceae</taxon>
        <taxon>Mesorhizobium</taxon>
    </lineage>
</organism>